<keyword evidence="2" id="KW-0812">Transmembrane</keyword>
<comment type="caution">
    <text evidence="3">The sequence shown here is derived from an EMBL/GenBank/DDBJ whole genome shotgun (WGS) entry which is preliminary data.</text>
</comment>
<feature type="transmembrane region" description="Helical" evidence="2">
    <location>
        <begin position="72"/>
        <end position="92"/>
    </location>
</feature>
<dbReference type="Proteomes" id="UP001490365">
    <property type="component" value="Unassembled WGS sequence"/>
</dbReference>
<dbReference type="EMBL" id="JBEOZM010000040">
    <property type="protein sequence ID" value="MER6274013.1"/>
    <property type="molecule type" value="Genomic_DNA"/>
</dbReference>
<dbReference type="RefSeq" id="WP_351962246.1">
    <property type="nucleotide sequence ID" value="NZ_JBEOZM010000040.1"/>
</dbReference>
<protein>
    <recommendedName>
        <fullName evidence="5">Integral membrane protein</fullName>
    </recommendedName>
</protein>
<proteinExistence type="predicted"/>
<evidence type="ECO:0000256" key="2">
    <source>
        <dbReference type="SAM" id="Phobius"/>
    </source>
</evidence>
<feature type="transmembrane region" description="Helical" evidence="2">
    <location>
        <begin position="7"/>
        <end position="26"/>
    </location>
</feature>
<keyword evidence="2" id="KW-1133">Transmembrane helix</keyword>
<feature type="transmembrane region" description="Helical" evidence="2">
    <location>
        <begin position="98"/>
        <end position="115"/>
    </location>
</feature>
<evidence type="ECO:0000313" key="3">
    <source>
        <dbReference type="EMBL" id="MER6274013.1"/>
    </source>
</evidence>
<evidence type="ECO:0000313" key="4">
    <source>
        <dbReference type="Proteomes" id="UP001490365"/>
    </source>
</evidence>
<keyword evidence="4" id="KW-1185">Reference proteome</keyword>
<reference evidence="3 4" key="1">
    <citation type="submission" date="2024-06" db="EMBL/GenBank/DDBJ databases">
        <title>The Natural Products Discovery Center: Release of the First 8490 Sequenced Strains for Exploring Actinobacteria Biosynthetic Diversity.</title>
        <authorList>
            <person name="Kalkreuter E."/>
            <person name="Kautsar S.A."/>
            <person name="Yang D."/>
            <person name="Bader C.D."/>
            <person name="Teijaro C.N."/>
            <person name="Fluegel L."/>
            <person name="Davis C.M."/>
            <person name="Simpson J.R."/>
            <person name="Lauterbach L."/>
            <person name="Steele A.D."/>
            <person name="Gui C."/>
            <person name="Meng S."/>
            <person name="Li G."/>
            <person name="Viehrig K."/>
            <person name="Ye F."/>
            <person name="Su P."/>
            <person name="Kiefer A.F."/>
            <person name="Nichols A."/>
            <person name="Cepeda A.J."/>
            <person name="Yan W."/>
            <person name="Fan B."/>
            <person name="Jiang Y."/>
            <person name="Adhikari A."/>
            <person name="Zheng C.-J."/>
            <person name="Schuster L."/>
            <person name="Cowan T.M."/>
            <person name="Smanski M.J."/>
            <person name="Chevrette M.G."/>
            <person name="De Carvalho L.P.S."/>
            <person name="Shen B."/>
        </authorList>
    </citation>
    <scope>NUCLEOTIDE SEQUENCE [LARGE SCALE GENOMIC DNA]</scope>
    <source>
        <strain evidence="3 4">NPDC001694</strain>
    </source>
</reference>
<gene>
    <name evidence="3" type="ORF">ABT211_43205</name>
</gene>
<feature type="compositionally biased region" description="Low complexity" evidence="1">
    <location>
        <begin position="149"/>
        <end position="160"/>
    </location>
</feature>
<name>A0ABV1TVE6_9ACTN</name>
<evidence type="ECO:0000256" key="1">
    <source>
        <dbReference type="SAM" id="MobiDB-lite"/>
    </source>
</evidence>
<evidence type="ECO:0008006" key="5">
    <source>
        <dbReference type="Google" id="ProtNLM"/>
    </source>
</evidence>
<organism evidence="3 4">
    <name type="scientific">Streptomyces sp. 900105755</name>
    <dbReference type="NCBI Taxonomy" id="3154389"/>
    <lineage>
        <taxon>Bacteria</taxon>
        <taxon>Bacillati</taxon>
        <taxon>Actinomycetota</taxon>
        <taxon>Actinomycetes</taxon>
        <taxon>Kitasatosporales</taxon>
        <taxon>Streptomycetaceae</taxon>
        <taxon>Streptomyces</taxon>
    </lineage>
</organism>
<keyword evidence="2" id="KW-0472">Membrane</keyword>
<feature type="region of interest" description="Disordered" evidence="1">
    <location>
        <begin position="128"/>
        <end position="160"/>
    </location>
</feature>
<accession>A0ABV1TVE6</accession>
<feature type="transmembrane region" description="Helical" evidence="2">
    <location>
        <begin position="38"/>
        <end position="60"/>
    </location>
</feature>
<sequence>MKDEEVNGCAGCLAVCLVAVVAWLIWQAIKWVISDWNWAWGLGSVAVLPILSHVVVAAWREPQPLVPTQSREIWLTAVGTSAVILLTALVLLRGWGTALFAIVLAVSGAATLAFAPSRLRLPSLWPPQAKAEATQPKPPVSDRGSQPIDTSDTTSTEATS</sequence>